<evidence type="ECO:0000256" key="2">
    <source>
        <dbReference type="ARBA" id="ARBA00022527"/>
    </source>
</evidence>
<accession>A0A8J3TQ54</accession>
<evidence type="ECO:0000256" key="1">
    <source>
        <dbReference type="ARBA" id="ARBA00012513"/>
    </source>
</evidence>
<evidence type="ECO:0000256" key="8">
    <source>
        <dbReference type="SAM" id="MobiDB-lite"/>
    </source>
</evidence>
<dbReference type="CDD" id="cd14014">
    <property type="entry name" value="STKc_PknB_like"/>
    <property type="match status" value="1"/>
</dbReference>
<dbReference type="EMBL" id="BOOO01000017">
    <property type="protein sequence ID" value="GII30159.1"/>
    <property type="molecule type" value="Genomic_DNA"/>
</dbReference>
<feature type="compositionally biased region" description="Low complexity" evidence="8">
    <location>
        <begin position="291"/>
        <end position="301"/>
    </location>
</feature>
<dbReference type="PROSITE" id="PS50011">
    <property type="entry name" value="PROTEIN_KINASE_DOM"/>
    <property type="match status" value="1"/>
</dbReference>
<evidence type="ECO:0000256" key="3">
    <source>
        <dbReference type="ARBA" id="ARBA00022679"/>
    </source>
</evidence>
<dbReference type="SUPFAM" id="SSF56112">
    <property type="entry name" value="Protein kinase-like (PK-like)"/>
    <property type="match status" value="1"/>
</dbReference>
<feature type="compositionally biased region" description="Pro residues" evidence="8">
    <location>
        <begin position="360"/>
        <end position="370"/>
    </location>
</feature>
<feature type="region of interest" description="Disordered" evidence="8">
    <location>
        <begin position="342"/>
        <end position="379"/>
    </location>
</feature>
<dbReference type="PROSITE" id="PS00107">
    <property type="entry name" value="PROTEIN_KINASE_ATP"/>
    <property type="match status" value="1"/>
</dbReference>
<dbReference type="RefSeq" id="WP_203954124.1">
    <property type="nucleotide sequence ID" value="NZ_BOOO01000017.1"/>
</dbReference>
<dbReference type="GO" id="GO:0005524">
    <property type="term" value="F:ATP binding"/>
    <property type="evidence" value="ECO:0007669"/>
    <property type="project" value="UniProtKB-UniRule"/>
</dbReference>
<dbReference type="Gene3D" id="1.10.510.10">
    <property type="entry name" value="Transferase(Phosphotransferase) domain 1"/>
    <property type="match status" value="1"/>
</dbReference>
<evidence type="ECO:0000313" key="11">
    <source>
        <dbReference type="Proteomes" id="UP000650628"/>
    </source>
</evidence>
<proteinExistence type="predicted"/>
<feature type="compositionally biased region" description="Polar residues" evidence="8">
    <location>
        <begin position="655"/>
        <end position="668"/>
    </location>
</feature>
<name>A0A8J3TQ54_9ACTN</name>
<evidence type="ECO:0000256" key="5">
    <source>
        <dbReference type="ARBA" id="ARBA00022777"/>
    </source>
</evidence>
<dbReference type="PANTHER" id="PTHR43289:SF6">
    <property type="entry name" value="SERINE_THREONINE-PROTEIN KINASE NEKL-3"/>
    <property type="match status" value="1"/>
</dbReference>
<dbReference type="InterPro" id="IPR017441">
    <property type="entry name" value="Protein_kinase_ATP_BS"/>
</dbReference>
<evidence type="ECO:0000259" key="9">
    <source>
        <dbReference type="PROSITE" id="PS50011"/>
    </source>
</evidence>
<dbReference type="InterPro" id="IPR008266">
    <property type="entry name" value="Tyr_kinase_AS"/>
</dbReference>
<dbReference type="InterPro" id="IPR011009">
    <property type="entry name" value="Kinase-like_dom_sf"/>
</dbReference>
<keyword evidence="5" id="KW-0418">Kinase</keyword>
<reference evidence="10 11" key="1">
    <citation type="submission" date="2021-01" db="EMBL/GenBank/DDBJ databases">
        <title>Whole genome shotgun sequence of Planotetraspora mira NBRC 15435.</title>
        <authorList>
            <person name="Komaki H."/>
            <person name="Tamura T."/>
        </authorList>
    </citation>
    <scope>NUCLEOTIDE SEQUENCE [LARGE SCALE GENOMIC DNA]</scope>
    <source>
        <strain evidence="10 11">NBRC 15435</strain>
    </source>
</reference>
<sequence length="675" mass="70337">MNAWPIPGYREERVLGSGRSGQVVLATYTETGVPAAIKYLSDELNADPRFRLAFREQAGRMTELADPHIVRFYGLVESPLGAAVVMEFVNGVPLREILDEYGSTSPEAALVILKSSLLGLSAAHGVGVVHGDFAPGNVLVQADGFSKIADPGIAAVIDGGPGVFAGTPSYMAPELWNGASASPATDIYAAACVFFECLTGRAPYRADPLASLPHLHQSAAIPVEAAPSSVRNLVIRGLAKHPADRPLTAGAFAREVEAAALGAYGPDWEHRGRRHLAELAAPLVPGVPLETSAPRTNTTPARTRHKRPLRYGPRVLIGAGAVTAGVIAVAVLAANRDDTTLSQASAPQATSQGTHTASPAPAPTATPTPSPGRTRTPASVAVKVSDLTIARFDGRTATIQARTSTPRNVTLTVHFAQGASASTLAAGRTTTFVLTGSTAYKRAIDGGFTTPGCGETVYRQVTVSTTTKASVGARSEVVAVKGDPCTPPTVSISSWNGSTLSVRVGNTTPDPVTLTATFRQTITVGARTVERSFKRQVELSGHSVYDQKFKVRFKTPQCGYVDVRKVTVKVGSALGTAGDSARVVHKGACAEPAPEPAPSPTTEPHTGKPPRGPSGRPGHKPNVDSRRKPSTKPDTKPDTKPSTKPGTKPDIKPSGDSTAEQDATSNVPSPAHDRG</sequence>
<dbReference type="Pfam" id="PF00069">
    <property type="entry name" value="Pkinase"/>
    <property type="match status" value="1"/>
</dbReference>
<feature type="binding site" evidence="7">
    <location>
        <position position="38"/>
    </location>
    <ligand>
        <name>ATP</name>
        <dbReference type="ChEBI" id="CHEBI:30616"/>
    </ligand>
</feature>
<feature type="compositionally biased region" description="Polar residues" evidence="8">
    <location>
        <begin position="342"/>
        <end position="352"/>
    </location>
</feature>
<evidence type="ECO:0000256" key="7">
    <source>
        <dbReference type="PROSITE-ProRule" id="PRU10141"/>
    </source>
</evidence>
<evidence type="ECO:0000313" key="10">
    <source>
        <dbReference type="EMBL" id="GII30159.1"/>
    </source>
</evidence>
<keyword evidence="2" id="KW-0723">Serine/threonine-protein kinase</keyword>
<protein>
    <recommendedName>
        <fullName evidence="1">non-specific serine/threonine protein kinase</fullName>
        <ecNumber evidence="1">2.7.11.1</ecNumber>
    </recommendedName>
</protein>
<dbReference type="Proteomes" id="UP000650628">
    <property type="component" value="Unassembled WGS sequence"/>
</dbReference>
<evidence type="ECO:0000256" key="4">
    <source>
        <dbReference type="ARBA" id="ARBA00022741"/>
    </source>
</evidence>
<keyword evidence="11" id="KW-1185">Reference proteome</keyword>
<organism evidence="10 11">
    <name type="scientific">Planotetraspora mira</name>
    <dbReference type="NCBI Taxonomy" id="58121"/>
    <lineage>
        <taxon>Bacteria</taxon>
        <taxon>Bacillati</taxon>
        <taxon>Actinomycetota</taxon>
        <taxon>Actinomycetes</taxon>
        <taxon>Streptosporangiales</taxon>
        <taxon>Streptosporangiaceae</taxon>
        <taxon>Planotetraspora</taxon>
    </lineage>
</organism>
<keyword evidence="3" id="KW-0808">Transferase</keyword>
<dbReference type="AlphaFoldDB" id="A0A8J3TQ54"/>
<gene>
    <name evidence="10" type="ORF">Pmi06nite_36010</name>
</gene>
<feature type="region of interest" description="Disordered" evidence="8">
    <location>
        <begin position="587"/>
        <end position="675"/>
    </location>
</feature>
<keyword evidence="4 7" id="KW-0547">Nucleotide-binding</keyword>
<feature type="region of interest" description="Disordered" evidence="8">
    <location>
        <begin position="287"/>
        <end position="307"/>
    </location>
</feature>
<dbReference type="GO" id="GO:0004674">
    <property type="term" value="F:protein serine/threonine kinase activity"/>
    <property type="evidence" value="ECO:0007669"/>
    <property type="project" value="UniProtKB-KW"/>
</dbReference>
<evidence type="ECO:0000256" key="6">
    <source>
        <dbReference type="ARBA" id="ARBA00022840"/>
    </source>
</evidence>
<dbReference type="PANTHER" id="PTHR43289">
    <property type="entry name" value="MITOGEN-ACTIVATED PROTEIN KINASE KINASE KINASE 20-RELATED"/>
    <property type="match status" value="1"/>
</dbReference>
<feature type="compositionally biased region" description="Basic and acidic residues" evidence="8">
    <location>
        <begin position="621"/>
        <end position="653"/>
    </location>
</feature>
<dbReference type="PROSITE" id="PS00109">
    <property type="entry name" value="PROTEIN_KINASE_TYR"/>
    <property type="match status" value="1"/>
</dbReference>
<dbReference type="EC" id="2.7.11.1" evidence="1"/>
<dbReference type="InterPro" id="IPR000719">
    <property type="entry name" value="Prot_kinase_dom"/>
</dbReference>
<keyword evidence="6 7" id="KW-0067">ATP-binding</keyword>
<comment type="caution">
    <text evidence="10">The sequence shown here is derived from an EMBL/GenBank/DDBJ whole genome shotgun (WGS) entry which is preliminary data.</text>
</comment>
<feature type="domain" description="Protein kinase" evidence="9">
    <location>
        <begin position="9"/>
        <end position="261"/>
    </location>
</feature>